<comment type="caution">
    <text evidence="2">The sequence shown here is derived from an EMBL/GenBank/DDBJ whole genome shotgun (WGS) entry which is preliminary data.</text>
</comment>
<protein>
    <recommendedName>
        <fullName evidence="3">Type 4 fimbrial biogenesis protein PilX N-terminal domain-containing protein</fullName>
    </recommendedName>
</protein>
<sequence length="266" mass="29810">MKRENKNKQSGIALIITIVLISIMLTSVILVSKEMVDEVRNSTRIDNSLIAYYAAEAGLEDALLEWRYNRDTEIPTRTVNINSDTIVPNNSKKDYTRSYYELNMTNRVNSIDEQVILKDNVFEFSIPSMNQDVNLNWSFNPNTSPNQYRIEITTYDGFGNIVDAGKFFTNPGVSTQTIPNSIIPSGEKAIFRVRPWYLIDPPAGVIPSINLNINSNSPISGSFTNIESVGYYGGVARKINARIDRTSGSIISINDFVIYSASDLIK</sequence>
<evidence type="ECO:0000256" key="1">
    <source>
        <dbReference type="SAM" id="Phobius"/>
    </source>
</evidence>
<name>A0A7C4R5Q5_UNCC3</name>
<accession>A0A7C4R5Q5</accession>
<keyword evidence="1" id="KW-0472">Membrane</keyword>
<organism evidence="2">
    <name type="scientific">candidate division CPR3 bacterium</name>
    <dbReference type="NCBI Taxonomy" id="2268181"/>
    <lineage>
        <taxon>Bacteria</taxon>
        <taxon>Bacteria division CPR3</taxon>
    </lineage>
</organism>
<gene>
    <name evidence="2" type="ORF">ENT43_04125</name>
</gene>
<evidence type="ECO:0000313" key="2">
    <source>
        <dbReference type="EMBL" id="HGT71419.1"/>
    </source>
</evidence>
<feature type="transmembrane region" description="Helical" evidence="1">
    <location>
        <begin position="12"/>
        <end position="31"/>
    </location>
</feature>
<evidence type="ECO:0008006" key="3">
    <source>
        <dbReference type="Google" id="ProtNLM"/>
    </source>
</evidence>
<keyword evidence="1" id="KW-1133">Transmembrane helix</keyword>
<reference evidence="2" key="1">
    <citation type="journal article" date="2020" name="mSystems">
        <title>Genome- and Community-Level Interaction Insights into Carbon Utilization and Element Cycling Functions of Hydrothermarchaeota in Hydrothermal Sediment.</title>
        <authorList>
            <person name="Zhou Z."/>
            <person name="Liu Y."/>
            <person name="Xu W."/>
            <person name="Pan J."/>
            <person name="Luo Z.H."/>
            <person name="Li M."/>
        </authorList>
    </citation>
    <scope>NUCLEOTIDE SEQUENCE [LARGE SCALE GENOMIC DNA]</scope>
    <source>
        <strain evidence="2">SpSt-579</strain>
    </source>
</reference>
<dbReference type="AlphaFoldDB" id="A0A7C4R5Q5"/>
<keyword evidence="1" id="KW-0812">Transmembrane</keyword>
<dbReference type="EMBL" id="DSYQ01000026">
    <property type="protein sequence ID" value="HGT71419.1"/>
    <property type="molecule type" value="Genomic_DNA"/>
</dbReference>
<proteinExistence type="predicted"/>